<dbReference type="EMBL" id="VTPX01000021">
    <property type="protein sequence ID" value="KAA0015469.1"/>
    <property type="molecule type" value="Genomic_DNA"/>
</dbReference>
<dbReference type="AlphaFoldDB" id="A0A640W7F1"/>
<sequence>MPRERFSSITPDEALVWLGALISASMDERDKTLNLGRSAELLNARMRDSGISFTPKRGRDGLSQLLALAGDFVNYPDDHTAARRAELVAAWCRDWLQPDDWDRINARIRKRRQRVKP</sequence>
<keyword evidence="2" id="KW-1185">Reference proteome</keyword>
<name>A0A640W7F1_9GAMM</name>
<comment type="caution">
    <text evidence="1">The sequence shown here is derived from an EMBL/GenBank/DDBJ whole genome shotgun (WGS) entry which is preliminary data.</text>
</comment>
<evidence type="ECO:0000313" key="2">
    <source>
        <dbReference type="Proteomes" id="UP000466024"/>
    </source>
</evidence>
<protein>
    <submittedName>
        <fullName evidence="1">Uncharacterized protein</fullName>
    </submittedName>
</protein>
<organism evidence="1 2">
    <name type="scientific">Salinicola corii</name>
    <dbReference type="NCBI Taxonomy" id="2606937"/>
    <lineage>
        <taxon>Bacteria</taxon>
        <taxon>Pseudomonadati</taxon>
        <taxon>Pseudomonadota</taxon>
        <taxon>Gammaproteobacteria</taxon>
        <taxon>Oceanospirillales</taxon>
        <taxon>Halomonadaceae</taxon>
        <taxon>Salinicola</taxon>
    </lineage>
</organism>
<reference evidence="1 2" key="1">
    <citation type="submission" date="2019-08" db="EMBL/GenBank/DDBJ databases">
        <title>Bioinformatics analysis of the strain L3 and L5.</title>
        <authorList>
            <person name="Li X."/>
        </authorList>
    </citation>
    <scope>NUCLEOTIDE SEQUENCE [LARGE SCALE GENOMIC DNA]</scope>
    <source>
        <strain evidence="1 2">L3</strain>
    </source>
</reference>
<gene>
    <name evidence="1" type="ORF">F0A16_20480</name>
</gene>
<evidence type="ECO:0000313" key="1">
    <source>
        <dbReference type="EMBL" id="KAA0015469.1"/>
    </source>
</evidence>
<accession>A0A640W7F1</accession>
<dbReference type="Proteomes" id="UP000466024">
    <property type="component" value="Unassembled WGS sequence"/>
</dbReference>
<dbReference type="RefSeq" id="WP_149437749.1">
    <property type="nucleotide sequence ID" value="NZ_VTPX01000021.1"/>
</dbReference>
<proteinExistence type="predicted"/>